<evidence type="ECO:0000256" key="8">
    <source>
        <dbReference type="ARBA" id="ARBA00032316"/>
    </source>
</evidence>
<dbReference type="InterPro" id="IPR020613">
    <property type="entry name" value="Thiolase_CS"/>
</dbReference>
<name>A0A075UYY1_9PSEU</name>
<evidence type="ECO:0000313" key="11">
    <source>
        <dbReference type="EMBL" id="AIG79442.1"/>
    </source>
</evidence>
<dbReference type="Pfam" id="PF00108">
    <property type="entry name" value="Thiolase_N"/>
    <property type="match status" value="1"/>
</dbReference>
<evidence type="ECO:0000256" key="4">
    <source>
        <dbReference type="ARBA" id="ARBA00022679"/>
    </source>
</evidence>
<keyword evidence="4 11" id="KW-0808">Transferase</keyword>
<dbReference type="HOGENOM" id="CLU_035425_0_0_11"/>
<dbReference type="GO" id="GO:0006869">
    <property type="term" value="P:lipid transport"/>
    <property type="evidence" value="ECO:0007669"/>
    <property type="project" value="UniProtKB-KW"/>
</dbReference>
<keyword evidence="12" id="KW-1185">Reference proteome</keyword>
<dbReference type="eggNOG" id="COG0183">
    <property type="taxonomic scope" value="Bacteria"/>
</dbReference>
<dbReference type="InterPro" id="IPR020616">
    <property type="entry name" value="Thiolase_N"/>
</dbReference>
<comment type="subcellular location">
    <subcellularLocation>
        <location evidence="1">Peroxisome</location>
    </subcellularLocation>
</comment>
<evidence type="ECO:0000256" key="3">
    <source>
        <dbReference type="ARBA" id="ARBA00022448"/>
    </source>
</evidence>
<dbReference type="PANTHER" id="PTHR42870">
    <property type="entry name" value="ACETYL-COA C-ACETYLTRANSFERASE"/>
    <property type="match status" value="1"/>
</dbReference>
<organism evidence="11 12">
    <name type="scientific">Amycolatopsis japonica</name>
    <dbReference type="NCBI Taxonomy" id="208439"/>
    <lineage>
        <taxon>Bacteria</taxon>
        <taxon>Bacillati</taxon>
        <taxon>Actinomycetota</taxon>
        <taxon>Actinomycetes</taxon>
        <taxon>Pseudonocardiales</taxon>
        <taxon>Pseudonocardiaceae</taxon>
        <taxon>Amycolatopsis</taxon>
        <taxon>Amycolatopsis japonica group</taxon>
    </lineage>
</organism>
<dbReference type="EMBL" id="CP008953">
    <property type="protein sequence ID" value="AIG79442.1"/>
    <property type="molecule type" value="Genomic_DNA"/>
</dbReference>
<dbReference type="GO" id="GO:0008289">
    <property type="term" value="F:lipid binding"/>
    <property type="evidence" value="ECO:0007669"/>
    <property type="project" value="UniProtKB-KW"/>
</dbReference>
<dbReference type="GO" id="GO:0016747">
    <property type="term" value="F:acyltransferase activity, transferring groups other than amino-acyl groups"/>
    <property type="evidence" value="ECO:0007669"/>
    <property type="project" value="InterPro"/>
</dbReference>
<reference evidence="11 12" key="1">
    <citation type="journal article" date="2014" name="J. Biotechnol.">
        <title>Complete genome sequence of the actinobacterium Amycolatopsis japonica MG417-CF17(T) (=DSM 44213T) producing (S,S)-N,N'-ethylenediaminedisuccinic acid.</title>
        <authorList>
            <person name="Stegmann E."/>
            <person name="Albersmeier A."/>
            <person name="Spohn M."/>
            <person name="Gert H."/>
            <person name="Weber T."/>
            <person name="Wohlleben W."/>
            <person name="Kalinowski J."/>
            <person name="Ruckert C."/>
        </authorList>
    </citation>
    <scope>NUCLEOTIDE SEQUENCE [LARGE SCALE GENOMIC DNA]</scope>
    <source>
        <strain evidence="12">MG417-CF17 (DSM 44213)</strain>
    </source>
</reference>
<dbReference type="Proteomes" id="UP000028492">
    <property type="component" value="Chromosome"/>
</dbReference>
<dbReference type="KEGG" id="aja:AJAP_33145"/>
<dbReference type="PROSITE" id="PS00737">
    <property type="entry name" value="THIOLASE_2"/>
    <property type="match status" value="1"/>
</dbReference>
<dbReference type="InterPro" id="IPR002155">
    <property type="entry name" value="Thiolase"/>
</dbReference>
<dbReference type="SUPFAM" id="SSF53901">
    <property type="entry name" value="Thiolase-like"/>
    <property type="match status" value="2"/>
</dbReference>
<dbReference type="PANTHER" id="PTHR42870:SF1">
    <property type="entry name" value="NON-SPECIFIC LIPID-TRANSFER PROTEIN-LIKE 2"/>
    <property type="match status" value="1"/>
</dbReference>
<evidence type="ECO:0000313" key="12">
    <source>
        <dbReference type="Proteomes" id="UP000028492"/>
    </source>
</evidence>
<evidence type="ECO:0000256" key="6">
    <source>
        <dbReference type="ARBA" id="ARBA00023121"/>
    </source>
</evidence>
<dbReference type="InterPro" id="IPR020615">
    <property type="entry name" value="Thiolase_acyl_enz_int_AS"/>
</dbReference>
<dbReference type="AlphaFoldDB" id="A0A075UYY1"/>
<keyword evidence="7" id="KW-0576">Peroxisome</keyword>
<protein>
    <recommendedName>
        <fullName evidence="2">propanoyl-CoA C-acyltransferase</fullName>
        <ecNumber evidence="2">2.3.1.176</ecNumber>
    </recommendedName>
    <alternativeName>
        <fullName evidence="8">Propanoyl-CoA C-acyltransferase</fullName>
    </alternativeName>
</protein>
<dbReference type="Gene3D" id="3.40.47.10">
    <property type="match status" value="1"/>
</dbReference>
<feature type="domain" description="Thiolase N-terminal" evidence="9">
    <location>
        <begin position="5"/>
        <end position="229"/>
    </location>
</feature>
<dbReference type="NCBIfam" id="NF006102">
    <property type="entry name" value="PRK08256.1"/>
    <property type="match status" value="1"/>
</dbReference>
<evidence type="ECO:0000256" key="7">
    <source>
        <dbReference type="ARBA" id="ARBA00023140"/>
    </source>
</evidence>
<accession>A0A075UYY1</accession>
<dbReference type="STRING" id="208439.AJAP_33145"/>
<evidence type="ECO:0000256" key="5">
    <source>
        <dbReference type="ARBA" id="ARBA00023055"/>
    </source>
</evidence>
<dbReference type="PROSITE" id="PS00098">
    <property type="entry name" value="THIOLASE_1"/>
    <property type="match status" value="1"/>
</dbReference>
<evidence type="ECO:0000259" key="10">
    <source>
        <dbReference type="Pfam" id="PF22691"/>
    </source>
</evidence>
<dbReference type="EC" id="2.3.1.176" evidence="2"/>
<dbReference type="Pfam" id="PF22691">
    <property type="entry name" value="Thiolase_C_1"/>
    <property type="match status" value="1"/>
</dbReference>
<dbReference type="InterPro" id="IPR016039">
    <property type="entry name" value="Thiolase-like"/>
</dbReference>
<sequence length="396" mass="42265">MANKVYVVGVGMTKFEKPGRREGWDYPQMAKESGTKALADAGISFDEVRQAYVGYVYGESTSGQRAVYELGMTGIPVVNVNNNCSTGSTALYLAAEAIRGGRADCALALGFEKMQPGSLGSTYDDREQPMGKHLQALAEISEVLFPPAPWMFGAAGREHMKTYGTTAEHFAKIGEKNHRHSVNNPYAQFQESYSLQDILDSRMIYDPLTKLQCSPTSDGSGAAILASESFVDSHGLDGQAVEIVGQAMTTDFASTFDGTAKNIIGYDMNVQAARQVYDQAGLGAEDFQVIELHDCFSANELLLYEALGLCAEGEAGKLVDSGDTTYGGKWVVNPSGGLISKGHPLGATGLAQCAELTWQLRGTAGKRQVDGVQAALQHNIGLGGAAVVTAYQRAER</sequence>
<evidence type="ECO:0000256" key="1">
    <source>
        <dbReference type="ARBA" id="ARBA00004275"/>
    </source>
</evidence>
<evidence type="ECO:0000256" key="2">
    <source>
        <dbReference type="ARBA" id="ARBA00012352"/>
    </source>
</evidence>
<evidence type="ECO:0000259" key="9">
    <source>
        <dbReference type="Pfam" id="PF00108"/>
    </source>
</evidence>
<keyword evidence="11" id="KW-0012">Acyltransferase</keyword>
<dbReference type="InterPro" id="IPR055140">
    <property type="entry name" value="Thiolase_C_2"/>
</dbReference>
<dbReference type="PIRSF" id="PIRSF000429">
    <property type="entry name" value="Ac-CoA_Ac_transf"/>
    <property type="match status" value="1"/>
</dbReference>
<keyword evidence="6" id="KW-0446">Lipid-binding</keyword>
<feature type="domain" description="Thiolase C-terminal" evidence="10">
    <location>
        <begin position="267"/>
        <end position="386"/>
    </location>
</feature>
<gene>
    <name evidence="11" type="ORF">AJAP_33145</name>
</gene>
<proteinExistence type="predicted"/>
<keyword evidence="3" id="KW-0813">Transport</keyword>
<dbReference type="FunFam" id="3.40.47.10:FF:000016">
    <property type="entry name" value="Non-specific lipid-transfer protein"/>
    <property type="match status" value="1"/>
</dbReference>
<dbReference type="CDD" id="cd00829">
    <property type="entry name" value="SCP-x_thiolase"/>
    <property type="match status" value="1"/>
</dbReference>
<keyword evidence="5" id="KW-0445">Lipid transport</keyword>